<evidence type="ECO:0000313" key="2">
    <source>
        <dbReference type="Proteomes" id="UP000189431"/>
    </source>
</evidence>
<keyword evidence="2" id="KW-1185">Reference proteome</keyword>
<name>A0ABX3KWZ0_SALCS</name>
<dbReference type="Proteomes" id="UP000189431">
    <property type="component" value="Unassembled WGS sequence"/>
</dbReference>
<proteinExistence type="predicted"/>
<evidence type="ECO:0008006" key="3">
    <source>
        <dbReference type="Google" id="ProtNLM"/>
    </source>
</evidence>
<accession>A0ABX3KWZ0</accession>
<protein>
    <recommendedName>
        <fullName evidence="3">Pilus assembly protein PilM</fullName>
    </recommendedName>
</protein>
<dbReference type="RefSeq" id="WP_077668919.1">
    <property type="nucleotide sequence ID" value="NZ_MUFR01000002.1"/>
</dbReference>
<dbReference type="InterPro" id="IPR005883">
    <property type="entry name" value="PilM"/>
</dbReference>
<sequence>MIPSSAVLGIALGQTESHAIALCPSPSSFKVSGHHILTAGDENTLTTTMKTLKDTLLSRVSWYQRLSPNVVVGVEDDTVISKTLMAADVDDPLEQEAVVGQALGMALNMEISGLFFDFTKQHALNHQPGQAQYQVVACRQQTLTPILSALKDVGLKVSVVDTQQHGLQEVYDALIGHYQPQTSPLWLHLDAGKLTAMRALSDGGLYQQSLTVAMPLRRAGSEDEATASSRVLQQHLDHAYQRVESEHAVPISTLWLSGHWPSDILCPSSAQRVFIQPGEPFGAPSLSPHASSALGLALRGASGS</sequence>
<dbReference type="Gene3D" id="3.30.420.40">
    <property type="match status" value="2"/>
</dbReference>
<comment type="caution">
    <text evidence="1">The sequence shown here is derived from an EMBL/GenBank/DDBJ whole genome shotgun (WGS) entry which is preliminary data.</text>
</comment>
<dbReference type="EMBL" id="MUFR01000002">
    <property type="protein sequence ID" value="OOF35351.1"/>
    <property type="molecule type" value="Genomic_DNA"/>
</dbReference>
<gene>
    <name evidence="1" type="ORF">BZJ21_01165</name>
</gene>
<evidence type="ECO:0000313" key="1">
    <source>
        <dbReference type="EMBL" id="OOF35351.1"/>
    </source>
</evidence>
<dbReference type="Pfam" id="PF11104">
    <property type="entry name" value="PilM_2"/>
    <property type="match status" value="1"/>
</dbReference>
<organism evidence="1 2">
    <name type="scientific">Salinivibrio costicola subsp. alcaliphilus</name>
    <dbReference type="NCBI Taxonomy" id="272773"/>
    <lineage>
        <taxon>Bacteria</taxon>
        <taxon>Pseudomonadati</taxon>
        <taxon>Pseudomonadota</taxon>
        <taxon>Gammaproteobacteria</taxon>
        <taxon>Vibrionales</taxon>
        <taxon>Vibrionaceae</taxon>
        <taxon>Salinivibrio</taxon>
    </lineage>
</organism>
<dbReference type="Gene3D" id="3.30.1490.300">
    <property type="match status" value="1"/>
</dbReference>
<reference evidence="2" key="1">
    <citation type="submission" date="2017-01" db="EMBL/GenBank/DDBJ databases">
        <title>Draft genome of the species Salinivibrio costicola subsp. alcaliphilus.</title>
        <authorList>
            <person name="Lopez-Hermoso C."/>
            <person name="De La Haba R."/>
            <person name="Sanchez-Porro C."/>
            <person name="Ventosa A."/>
        </authorList>
    </citation>
    <scope>NUCLEOTIDE SEQUENCE [LARGE SCALE GENOMIC DNA]</scope>
    <source>
        <strain evidence="2">CBH448</strain>
    </source>
</reference>